<gene>
    <name evidence="6" type="ORF">TELCIR_24214</name>
</gene>
<dbReference type="Gene3D" id="1.10.3080.10">
    <property type="entry name" value="Clc chloride channel"/>
    <property type="match status" value="1"/>
</dbReference>
<dbReference type="PANTHER" id="PTHR45720:SF15">
    <property type="entry name" value="CHLORIDE CHANNEL PROTEIN"/>
    <property type="match status" value="1"/>
</dbReference>
<accession>A0A2G9T910</accession>
<evidence type="ECO:0000313" key="7">
    <source>
        <dbReference type="Proteomes" id="UP000230423"/>
    </source>
</evidence>
<proteinExistence type="predicted"/>
<evidence type="ECO:0000313" key="6">
    <source>
        <dbReference type="EMBL" id="PIO54424.1"/>
    </source>
</evidence>
<dbReference type="InterPro" id="IPR050970">
    <property type="entry name" value="Cl_channel_volt-gated"/>
</dbReference>
<keyword evidence="2" id="KW-0812">Transmembrane</keyword>
<dbReference type="PRINTS" id="PR00762">
    <property type="entry name" value="CLCHANNEL"/>
</dbReference>
<dbReference type="SUPFAM" id="SSF81340">
    <property type="entry name" value="Clc chloride channel"/>
    <property type="match status" value="1"/>
</dbReference>
<evidence type="ECO:0000256" key="5">
    <source>
        <dbReference type="ARBA" id="ARBA00023136"/>
    </source>
</evidence>
<dbReference type="Proteomes" id="UP000230423">
    <property type="component" value="Unassembled WGS sequence"/>
</dbReference>
<dbReference type="PANTHER" id="PTHR45720">
    <property type="entry name" value="CHLORIDE CHANNEL PROTEIN 2"/>
    <property type="match status" value="1"/>
</dbReference>
<evidence type="ECO:0000256" key="4">
    <source>
        <dbReference type="ARBA" id="ARBA00022989"/>
    </source>
</evidence>
<comment type="subcellular location">
    <subcellularLocation>
        <location evidence="1">Membrane</location>
        <topology evidence="1">Multi-pass membrane protein</topology>
    </subcellularLocation>
</comment>
<dbReference type="Pfam" id="PF00654">
    <property type="entry name" value="Voltage_CLC"/>
    <property type="match status" value="1"/>
</dbReference>
<keyword evidence="5" id="KW-0472">Membrane</keyword>
<dbReference type="InterPro" id="IPR001807">
    <property type="entry name" value="ClC"/>
</dbReference>
<evidence type="ECO:0000256" key="2">
    <source>
        <dbReference type="ARBA" id="ARBA00022692"/>
    </source>
</evidence>
<keyword evidence="7" id="KW-1185">Reference proteome</keyword>
<evidence type="ECO:0000256" key="3">
    <source>
        <dbReference type="ARBA" id="ARBA00022737"/>
    </source>
</evidence>
<organism evidence="6 7">
    <name type="scientific">Teladorsagia circumcincta</name>
    <name type="common">Brown stomach worm</name>
    <name type="synonym">Ostertagia circumcincta</name>
    <dbReference type="NCBI Taxonomy" id="45464"/>
    <lineage>
        <taxon>Eukaryota</taxon>
        <taxon>Metazoa</taxon>
        <taxon>Ecdysozoa</taxon>
        <taxon>Nematoda</taxon>
        <taxon>Chromadorea</taxon>
        <taxon>Rhabditida</taxon>
        <taxon>Rhabditina</taxon>
        <taxon>Rhabditomorpha</taxon>
        <taxon>Strongyloidea</taxon>
        <taxon>Trichostrongylidae</taxon>
        <taxon>Teladorsagia</taxon>
    </lineage>
</organism>
<protein>
    <submittedName>
        <fullName evidence="6">Uncharacterized protein</fullName>
    </submittedName>
</protein>
<dbReference type="OrthoDB" id="4564at2759"/>
<keyword evidence="4" id="KW-1133">Transmembrane helix</keyword>
<feature type="non-terminal residue" evidence="6">
    <location>
        <position position="50"/>
    </location>
</feature>
<dbReference type="AlphaFoldDB" id="A0A2G9T910"/>
<name>A0A2G9T910_TELCI</name>
<evidence type="ECO:0000256" key="1">
    <source>
        <dbReference type="ARBA" id="ARBA00004141"/>
    </source>
</evidence>
<reference evidence="6 7" key="1">
    <citation type="submission" date="2015-09" db="EMBL/GenBank/DDBJ databases">
        <title>Draft genome of the parasitic nematode Teladorsagia circumcincta isolate WARC Sus (inbred).</title>
        <authorList>
            <person name="Mitreva M."/>
        </authorList>
    </citation>
    <scope>NUCLEOTIDE SEQUENCE [LARGE SCALE GENOMIC DNA]</scope>
    <source>
        <strain evidence="6 7">S</strain>
    </source>
</reference>
<keyword evidence="3" id="KW-0677">Repeat</keyword>
<dbReference type="InterPro" id="IPR014743">
    <property type="entry name" value="Cl-channel_core"/>
</dbReference>
<dbReference type="EMBL" id="KZ397014">
    <property type="protein sequence ID" value="PIO54424.1"/>
    <property type="molecule type" value="Genomic_DNA"/>
</dbReference>
<dbReference type="GO" id="GO:0005886">
    <property type="term" value="C:plasma membrane"/>
    <property type="evidence" value="ECO:0007669"/>
    <property type="project" value="TreeGrafter"/>
</dbReference>
<dbReference type="GO" id="GO:0005247">
    <property type="term" value="F:voltage-gated chloride channel activity"/>
    <property type="evidence" value="ECO:0007669"/>
    <property type="project" value="TreeGrafter"/>
</dbReference>
<sequence length="50" mass="4964">MRGPGGPPIHPGLYAVVGAAAYTGAVTHTLSVAVIICELTGQLAPILPVL</sequence>